<feature type="transmembrane region" description="Helical" evidence="1">
    <location>
        <begin position="65"/>
        <end position="86"/>
    </location>
</feature>
<keyword evidence="2" id="KW-0436">Ligase</keyword>
<dbReference type="Proteomes" id="UP000243588">
    <property type="component" value="Unassembled WGS sequence"/>
</dbReference>
<feature type="transmembrane region" description="Helical" evidence="1">
    <location>
        <begin position="215"/>
        <end position="233"/>
    </location>
</feature>
<evidence type="ECO:0000313" key="2">
    <source>
        <dbReference type="EMBL" id="SDH28237.1"/>
    </source>
</evidence>
<dbReference type="InterPro" id="IPR049504">
    <property type="entry name" value="O-antigen_lig"/>
</dbReference>
<accession>A0A1G8B4W8</accession>
<feature type="transmembrane region" description="Helical" evidence="1">
    <location>
        <begin position="242"/>
        <end position="261"/>
    </location>
</feature>
<keyword evidence="1" id="KW-1133">Transmembrane helix</keyword>
<feature type="transmembrane region" description="Helical" evidence="1">
    <location>
        <begin position="122"/>
        <end position="142"/>
    </location>
</feature>
<dbReference type="Pfam" id="PF13425">
    <property type="entry name" value="O-antigen_lig"/>
    <property type="match status" value="1"/>
</dbReference>
<feature type="transmembrane region" description="Helical" evidence="1">
    <location>
        <begin position="373"/>
        <end position="405"/>
    </location>
</feature>
<keyword evidence="1" id="KW-0812">Transmembrane</keyword>
<dbReference type="EMBL" id="FNDQ01000001">
    <property type="protein sequence ID" value="SDH28237.1"/>
    <property type="molecule type" value="Genomic_DNA"/>
</dbReference>
<sequence>MTIKVKNIDQLVFILLVPILLTDMLNGFMFENNISTFFSIGQFYKIIIICLCSLRIISYPQYFRVIFWAFCVLMVPSIIKIIQGLISIDRIVYDMIKTIKFLILPITFFYFRIVFTTTNNKVLPYFVFWIKISFFILAFNLISKLVGFGYPMYRVENIGSRGYFIAGNEISALLLVLSGFLGYYSLIIKRSLRGFLIYAIVSFCLGLLISSKTGIAGVILVFLMIFLTSDFFSIKEKKQRKVLFLFTSIFTILVSIAIYFIQKSSIIERYSYYWKKLDVYTFILSSRNTYFKEMLVIYNENYDLIDCLFGVGASRYETLGGRYVEIDFLDVFFIYGISGIVLLSLYVGYMLVNLAKIRNEVSHPFSKLSMIMIFLLLILSCLSGHILNSGIAGIFIGFVFSLMYVEVK</sequence>
<organism evidence="2 3">
    <name type="scientific">Myroides phaeus</name>
    <dbReference type="NCBI Taxonomy" id="702745"/>
    <lineage>
        <taxon>Bacteria</taxon>
        <taxon>Pseudomonadati</taxon>
        <taxon>Bacteroidota</taxon>
        <taxon>Flavobacteriia</taxon>
        <taxon>Flavobacteriales</taxon>
        <taxon>Flavobacteriaceae</taxon>
        <taxon>Myroides</taxon>
    </lineage>
</organism>
<feature type="transmembrane region" description="Helical" evidence="1">
    <location>
        <begin position="332"/>
        <end position="352"/>
    </location>
</feature>
<gene>
    <name evidence="2" type="ORF">SAMN05421818_101152</name>
</gene>
<feature type="transmembrane region" description="Helical" evidence="1">
    <location>
        <begin position="12"/>
        <end position="30"/>
    </location>
</feature>
<dbReference type="AlphaFoldDB" id="A0A1G8B4W8"/>
<keyword evidence="3" id="KW-1185">Reference proteome</keyword>
<dbReference type="RefSeq" id="WP_090404688.1">
    <property type="nucleotide sequence ID" value="NZ_FNDQ01000001.1"/>
</dbReference>
<dbReference type="GO" id="GO:0016874">
    <property type="term" value="F:ligase activity"/>
    <property type="evidence" value="ECO:0007669"/>
    <property type="project" value="UniProtKB-KW"/>
</dbReference>
<evidence type="ECO:0000256" key="1">
    <source>
        <dbReference type="SAM" id="Phobius"/>
    </source>
</evidence>
<feature type="transmembrane region" description="Helical" evidence="1">
    <location>
        <begin position="162"/>
        <end position="184"/>
    </location>
</feature>
<proteinExistence type="predicted"/>
<feature type="transmembrane region" description="Helical" evidence="1">
    <location>
        <begin position="36"/>
        <end position="58"/>
    </location>
</feature>
<name>A0A1G8B4W8_9FLAO</name>
<protein>
    <submittedName>
        <fullName evidence="2">O-antigen ligase like membrane protein</fullName>
    </submittedName>
</protein>
<keyword evidence="1" id="KW-0472">Membrane</keyword>
<feature type="transmembrane region" description="Helical" evidence="1">
    <location>
        <begin position="98"/>
        <end position="115"/>
    </location>
</feature>
<evidence type="ECO:0000313" key="3">
    <source>
        <dbReference type="Proteomes" id="UP000243588"/>
    </source>
</evidence>
<dbReference type="STRING" id="702745.SAMN05421818_101152"/>
<reference evidence="3" key="1">
    <citation type="submission" date="2016-10" db="EMBL/GenBank/DDBJ databases">
        <authorList>
            <person name="Varghese N."/>
            <person name="Submissions S."/>
        </authorList>
    </citation>
    <scope>NUCLEOTIDE SEQUENCE [LARGE SCALE GENOMIC DNA]</scope>
    <source>
        <strain evidence="3">DSM 23313</strain>
    </source>
</reference>